<dbReference type="Pfam" id="PF00441">
    <property type="entry name" value="Acyl-CoA_dh_1"/>
    <property type="match status" value="1"/>
</dbReference>
<comment type="cofactor">
    <cofactor evidence="1 5">
        <name>FAD</name>
        <dbReference type="ChEBI" id="CHEBI:57692"/>
    </cofactor>
</comment>
<feature type="domain" description="Acyl-CoA dehydrogenase/oxidase N-terminal" evidence="8">
    <location>
        <begin position="6"/>
        <end position="110"/>
    </location>
</feature>
<dbReference type="AlphaFoldDB" id="A0A0R1SDX0"/>
<keyword evidence="3 5" id="KW-0285">Flavoprotein</keyword>
<dbReference type="Gene3D" id="2.40.110.10">
    <property type="entry name" value="Butyryl-CoA Dehydrogenase, subunit A, domain 2"/>
    <property type="match status" value="1"/>
</dbReference>
<accession>A0A0R1SDX0</accession>
<dbReference type="PATRIC" id="fig|1423815.3.peg.2145"/>
<dbReference type="STRING" id="1423815.FC27_GL002092"/>
<dbReference type="EMBL" id="AZFA01000007">
    <property type="protein sequence ID" value="KRL67244.1"/>
    <property type="molecule type" value="Genomic_DNA"/>
</dbReference>
<feature type="domain" description="Acyl-CoA dehydrogenase/oxidase C-terminal" evidence="6">
    <location>
        <begin position="228"/>
        <end position="348"/>
    </location>
</feature>
<evidence type="ECO:0000256" key="2">
    <source>
        <dbReference type="ARBA" id="ARBA00009347"/>
    </source>
</evidence>
<gene>
    <name evidence="9" type="ORF">FC27_GL002092</name>
</gene>
<dbReference type="InterPro" id="IPR013786">
    <property type="entry name" value="AcylCoA_DH/ox_N"/>
</dbReference>
<dbReference type="InterPro" id="IPR037069">
    <property type="entry name" value="AcylCoA_DH/ox_N_sf"/>
</dbReference>
<dbReference type="PIRSF" id="PIRSF016578">
    <property type="entry name" value="HsaA"/>
    <property type="match status" value="1"/>
</dbReference>
<dbReference type="GO" id="GO:0003995">
    <property type="term" value="F:acyl-CoA dehydrogenase activity"/>
    <property type="evidence" value="ECO:0007669"/>
    <property type="project" value="TreeGrafter"/>
</dbReference>
<dbReference type="InterPro" id="IPR009075">
    <property type="entry name" value="AcylCo_DH/oxidase_C"/>
</dbReference>
<dbReference type="Pfam" id="PF02770">
    <property type="entry name" value="Acyl-CoA_dh_M"/>
    <property type="match status" value="1"/>
</dbReference>
<evidence type="ECO:0000259" key="7">
    <source>
        <dbReference type="Pfam" id="PF02770"/>
    </source>
</evidence>
<dbReference type="InterPro" id="IPR006091">
    <property type="entry name" value="Acyl-CoA_Oxase/DH_mid-dom"/>
</dbReference>
<comment type="caution">
    <text evidence="9">The sequence shown here is derived from an EMBL/GenBank/DDBJ whole genome shotgun (WGS) entry which is preliminary data.</text>
</comment>
<dbReference type="Gene3D" id="1.20.140.10">
    <property type="entry name" value="Butyryl-CoA Dehydrogenase, subunit A, domain 3"/>
    <property type="match status" value="1"/>
</dbReference>
<dbReference type="GO" id="GO:0050660">
    <property type="term" value="F:flavin adenine dinucleotide binding"/>
    <property type="evidence" value="ECO:0007669"/>
    <property type="project" value="InterPro"/>
</dbReference>
<reference evidence="9 10" key="1">
    <citation type="journal article" date="2015" name="Genome Announc.">
        <title>Expanding the biotechnology potential of lactobacilli through comparative genomics of 213 strains and associated genera.</title>
        <authorList>
            <person name="Sun Z."/>
            <person name="Harris H.M."/>
            <person name="McCann A."/>
            <person name="Guo C."/>
            <person name="Argimon S."/>
            <person name="Zhang W."/>
            <person name="Yang X."/>
            <person name="Jeffery I.B."/>
            <person name="Cooney J.C."/>
            <person name="Kagawa T.F."/>
            <person name="Liu W."/>
            <person name="Song Y."/>
            <person name="Salvetti E."/>
            <person name="Wrobel A."/>
            <person name="Rasinkangas P."/>
            <person name="Parkhill J."/>
            <person name="Rea M.C."/>
            <person name="O'Sullivan O."/>
            <person name="Ritari J."/>
            <person name="Douillard F.P."/>
            <person name="Paul Ross R."/>
            <person name="Yang R."/>
            <person name="Briner A.E."/>
            <person name="Felis G.E."/>
            <person name="de Vos W.M."/>
            <person name="Barrangou R."/>
            <person name="Klaenhammer T.R."/>
            <person name="Caufield P.W."/>
            <person name="Cui Y."/>
            <person name="Zhang H."/>
            <person name="O'Toole P.W."/>
        </authorList>
    </citation>
    <scope>NUCLEOTIDE SEQUENCE [LARGE SCALE GENOMIC DNA]</scope>
    <source>
        <strain evidence="9 10">DSM 14857</strain>
    </source>
</reference>
<comment type="similarity">
    <text evidence="2 5">Belongs to the acyl-CoA dehydrogenase family.</text>
</comment>
<proteinExistence type="inferred from homology"/>
<dbReference type="RefSeq" id="WP_010625552.1">
    <property type="nucleotide sequence ID" value="NZ_AZFA01000007.1"/>
</dbReference>
<dbReference type="Pfam" id="PF02771">
    <property type="entry name" value="Acyl-CoA_dh_N"/>
    <property type="match status" value="1"/>
</dbReference>
<dbReference type="SUPFAM" id="SSF47203">
    <property type="entry name" value="Acyl-CoA dehydrogenase C-terminal domain-like"/>
    <property type="match status" value="1"/>
</dbReference>
<dbReference type="Proteomes" id="UP000051647">
    <property type="component" value="Unassembled WGS sequence"/>
</dbReference>
<feature type="domain" description="Acyl-CoA oxidase/dehydrogenase middle" evidence="7">
    <location>
        <begin position="115"/>
        <end position="204"/>
    </location>
</feature>
<protein>
    <submittedName>
        <fullName evidence="9">Acyl-CoA dehydrogenase domain-containing protein</fullName>
    </submittedName>
</protein>
<dbReference type="InterPro" id="IPR046373">
    <property type="entry name" value="Acyl-CoA_Oxase/DH_mid-dom_sf"/>
</dbReference>
<evidence type="ECO:0000313" key="10">
    <source>
        <dbReference type="Proteomes" id="UP000051647"/>
    </source>
</evidence>
<dbReference type="eggNOG" id="COG1960">
    <property type="taxonomic scope" value="Bacteria"/>
</dbReference>
<evidence type="ECO:0000259" key="8">
    <source>
        <dbReference type="Pfam" id="PF02771"/>
    </source>
</evidence>
<evidence type="ECO:0000256" key="5">
    <source>
        <dbReference type="RuleBase" id="RU362125"/>
    </source>
</evidence>
<dbReference type="InterPro" id="IPR009100">
    <property type="entry name" value="AcylCoA_DH/oxidase_NM_dom_sf"/>
</dbReference>
<keyword evidence="10" id="KW-1185">Reference proteome</keyword>
<evidence type="ECO:0000313" key="9">
    <source>
        <dbReference type="EMBL" id="KRL67244.1"/>
    </source>
</evidence>
<sequence length="376" mass="40748">MSHNYYEEAKKFGEKYLKPYAADIDEKGRFPSESIKALRENGYFGLVIPKEYGGQGLGVEEHAEVCTGLAESCASASLCYMMSNVGAYCLSLYASEDLKKEILPKVASGEAILGLAYSESGTGTHFYLPEMKEDTQDGYGILTGRKSFVTSAREADYYLTIAHSEKQDTNNLWLVPKDSDGMSFESYWDGVGLRGNASVPMVLDHTKVDDAYKIEGNGDGDRLIFIIGLASACAGISMGIANETAKYVKSRTYSSGKSLGDIESVETGLANLYSKAYAARETLFAAAKGVDEAGDDAFQNAIAARVVTTRAAVENGSEGMKLFGGIGYVHDKQPMERLMRDSLAGQVMAPGIDVLRIWLGRLLVELPYMRADQGAN</sequence>
<keyword evidence="5" id="KW-0560">Oxidoreductase</keyword>
<evidence type="ECO:0000259" key="6">
    <source>
        <dbReference type="Pfam" id="PF00441"/>
    </source>
</evidence>
<dbReference type="PANTHER" id="PTHR43884:SF37">
    <property type="entry name" value="ACYL-COA DEHYDROGENASE"/>
    <property type="match status" value="1"/>
</dbReference>
<dbReference type="SUPFAM" id="SSF56645">
    <property type="entry name" value="Acyl-CoA dehydrogenase NM domain-like"/>
    <property type="match status" value="1"/>
</dbReference>
<keyword evidence="4 5" id="KW-0274">FAD</keyword>
<evidence type="ECO:0000256" key="1">
    <source>
        <dbReference type="ARBA" id="ARBA00001974"/>
    </source>
</evidence>
<name>A0A0R1SDX0_9LACO</name>
<dbReference type="PANTHER" id="PTHR43884">
    <property type="entry name" value="ACYL-COA DEHYDROGENASE"/>
    <property type="match status" value="1"/>
</dbReference>
<dbReference type="Gene3D" id="1.10.540.10">
    <property type="entry name" value="Acyl-CoA dehydrogenase/oxidase, N-terminal domain"/>
    <property type="match status" value="1"/>
</dbReference>
<organism evidence="9 10">
    <name type="scientific">Companilactobacillus versmoldensis DSM 14857 = KCTC 3814</name>
    <dbReference type="NCBI Taxonomy" id="1423815"/>
    <lineage>
        <taxon>Bacteria</taxon>
        <taxon>Bacillati</taxon>
        <taxon>Bacillota</taxon>
        <taxon>Bacilli</taxon>
        <taxon>Lactobacillales</taxon>
        <taxon>Lactobacillaceae</taxon>
        <taxon>Companilactobacillus</taxon>
    </lineage>
</organism>
<evidence type="ECO:0000256" key="4">
    <source>
        <dbReference type="ARBA" id="ARBA00022827"/>
    </source>
</evidence>
<dbReference type="InterPro" id="IPR036250">
    <property type="entry name" value="AcylCo_DH-like_C"/>
</dbReference>
<evidence type="ECO:0000256" key="3">
    <source>
        <dbReference type="ARBA" id="ARBA00022630"/>
    </source>
</evidence>
<dbReference type="OrthoDB" id="9785203at2"/>